<keyword evidence="7" id="KW-1015">Disulfide bond</keyword>
<organism evidence="11 12">
    <name type="scientific">Knoellia koreensis</name>
    <dbReference type="NCBI Taxonomy" id="2730921"/>
    <lineage>
        <taxon>Bacteria</taxon>
        <taxon>Bacillati</taxon>
        <taxon>Actinomycetota</taxon>
        <taxon>Actinomycetes</taxon>
        <taxon>Micrococcales</taxon>
        <taxon>Intrasporangiaceae</taxon>
        <taxon>Knoellia</taxon>
    </lineage>
</organism>
<keyword evidence="5" id="KW-0408">Iron</keyword>
<dbReference type="CDD" id="cd03467">
    <property type="entry name" value="Rieske"/>
    <property type="match status" value="1"/>
</dbReference>
<comment type="cofactor">
    <cofactor evidence="9">
        <name>[2Fe-2S] cluster</name>
        <dbReference type="ChEBI" id="CHEBI:190135"/>
    </cofactor>
</comment>
<dbReference type="GO" id="GO:0016020">
    <property type="term" value="C:membrane"/>
    <property type="evidence" value="ECO:0007669"/>
    <property type="project" value="InterPro"/>
</dbReference>
<keyword evidence="12" id="KW-1185">Reference proteome</keyword>
<accession>A0A849H4Y1</accession>
<dbReference type="PRINTS" id="PR00162">
    <property type="entry name" value="RIESKE"/>
</dbReference>
<dbReference type="AlphaFoldDB" id="A0A849H4Y1"/>
<gene>
    <name evidence="11" type="ORF">HJG52_02285</name>
</gene>
<dbReference type="PANTHER" id="PTHR10134">
    <property type="entry name" value="CYTOCHROME B-C1 COMPLEX SUBUNIT RIESKE, MITOCHONDRIAL"/>
    <property type="match status" value="1"/>
</dbReference>
<dbReference type="GO" id="GO:0016705">
    <property type="term" value="F:oxidoreductase activity, acting on paired donors, with incorporation or reduction of molecular oxygen"/>
    <property type="evidence" value="ECO:0007669"/>
    <property type="project" value="UniProtKB-ARBA"/>
</dbReference>
<proteinExistence type="predicted"/>
<dbReference type="Pfam" id="PF00355">
    <property type="entry name" value="Rieske"/>
    <property type="match status" value="1"/>
</dbReference>
<sequence length="156" mass="15266">MTTEDLSTKAQQQAAAAPSRRTVLCTAGLAGAGVMALGACGAAQDAANSAASSASDAATGALKDAVSKATIPEGGGKVFPDQKVVVTQPTAGEFKAFTAVCTHQGCVVSDVANGTINCGCHGSKFDITTGAVKAGPAKEPLPEKKVTVGTDGITVS</sequence>
<dbReference type="InterPro" id="IPR006311">
    <property type="entry name" value="TAT_signal"/>
</dbReference>
<comment type="caution">
    <text evidence="11">The sequence shown here is derived from an EMBL/GenBank/DDBJ whole genome shotgun (WGS) entry which is preliminary data.</text>
</comment>
<dbReference type="SUPFAM" id="SSF50022">
    <property type="entry name" value="ISP domain"/>
    <property type="match status" value="1"/>
</dbReference>
<evidence type="ECO:0000256" key="9">
    <source>
        <dbReference type="ARBA" id="ARBA00034078"/>
    </source>
</evidence>
<dbReference type="GO" id="GO:0051537">
    <property type="term" value="F:2 iron, 2 sulfur cluster binding"/>
    <property type="evidence" value="ECO:0007669"/>
    <property type="project" value="UniProtKB-KW"/>
</dbReference>
<reference evidence="11 12" key="1">
    <citation type="submission" date="2020-04" db="EMBL/GenBank/DDBJ databases">
        <title>Knoellia sp. isolate from air conditioner.</title>
        <authorList>
            <person name="Chea S."/>
            <person name="Kim D.-U."/>
        </authorList>
    </citation>
    <scope>NUCLEOTIDE SEQUENCE [LARGE SCALE GENOMIC DNA]</scope>
    <source>
        <strain evidence="11 12">DB2414S</strain>
    </source>
</reference>
<evidence type="ECO:0000256" key="5">
    <source>
        <dbReference type="ARBA" id="ARBA00023004"/>
    </source>
</evidence>
<dbReference type="InterPro" id="IPR036922">
    <property type="entry name" value="Rieske_2Fe-2S_sf"/>
</dbReference>
<dbReference type="PROSITE" id="PS51318">
    <property type="entry name" value="TAT"/>
    <property type="match status" value="1"/>
</dbReference>
<dbReference type="PROSITE" id="PS51296">
    <property type="entry name" value="RIESKE"/>
    <property type="match status" value="1"/>
</dbReference>
<evidence type="ECO:0000256" key="6">
    <source>
        <dbReference type="ARBA" id="ARBA00023014"/>
    </source>
</evidence>
<evidence type="ECO:0000256" key="8">
    <source>
        <dbReference type="ARBA" id="ARBA00029586"/>
    </source>
</evidence>
<keyword evidence="4" id="KW-0479">Metal-binding</keyword>
<keyword evidence="6" id="KW-0411">Iron-sulfur</keyword>
<comment type="function">
    <text evidence="1">Iron-sulfur subunit of the cytochrome bc1 complex, an essential component of the respiratory electron transport chain required for ATP synthesis. The bc1 complex catalyzes the oxidation of menaquinol and the reduction of cytochrome c in the respiratory chain. The bc1 complex operates through a Q-cycle mechanism that couples electron transfer to generation of the proton gradient that drives ATP synthesis.</text>
</comment>
<evidence type="ECO:0000313" key="12">
    <source>
        <dbReference type="Proteomes" id="UP000588586"/>
    </source>
</evidence>
<dbReference type="GO" id="GO:0004497">
    <property type="term" value="F:monooxygenase activity"/>
    <property type="evidence" value="ECO:0007669"/>
    <property type="project" value="UniProtKB-ARBA"/>
</dbReference>
<evidence type="ECO:0000259" key="10">
    <source>
        <dbReference type="PROSITE" id="PS51296"/>
    </source>
</evidence>
<dbReference type="InterPro" id="IPR014349">
    <property type="entry name" value="Rieske_Fe-S_prot"/>
</dbReference>
<evidence type="ECO:0000256" key="1">
    <source>
        <dbReference type="ARBA" id="ARBA00002494"/>
    </source>
</evidence>
<feature type="domain" description="Rieske" evidence="10">
    <location>
        <begin position="63"/>
        <end position="155"/>
    </location>
</feature>
<dbReference type="RefSeq" id="WP_171241937.1">
    <property type="nucleotide sequence ID" value="NZ_JABEPQ010000001.1"/>
</dbReference>
<evidence type="ECO:0000256" key="3">
    <source>
        <dbReference type="ARBA" id="ARBA00022714"/>
    </source>
</evidence>
<evidence type="ECO:0000313" key="11">
    <source>
        <dbReference type="EMBL" id="NNM44830.1"/>
    </source>
</evidence>
<dbReference type="InterPro" id="IPR005805">
    <property type="entry name" value="Rieske_Fe-S_prot_C"/>
</dbReference>
<dbReference type="Proteomes" id="UP000588586">
    <property type="component" value="Unassembled WGS sequence"/>
</dbReference>
<evidence type="ECO:0000256" key="2">
    <source>
        <dbReference type="ARBA" id="ARBA00015816"/>
    </source>
</evidence>
<dbReference type="FunFam" id="2.102.10.10:FF:000016">
    <property type="entry name" value="Nitrite reductase/ring-hydroxylating ferredoxin subunit"/>
    <property type="match status" value="1"/>
</dbReference>
<dbReference type="InterPro" id="IPR017941">
    <property type="entry name" value="Rieske_2Fe-2S"/>
</dbReference>
<evidence type="ECO:0000256" key="7">
    <source>
        <dbReference type="ARBA" id="ARBA00023157"/>
    </source>
</evidence>
<name>A0A849H4Y1_9MICO</name>
<dbReference type="GO" id="GO:0046872">
    <property type="term" value="F:metal ion binding"/>
    <property type="evidence" value="ECO:0007669"/>
    <property type="project" value="UniProtKB-KW"/>
</dbReference>
<protein>
    <recommendedName>
        <fullName evidence="2">Cytochrome bc1 complex Rieske iron-sulfur subunit</fullName>
    </recommendedName>
    <alternativeName>
        <fullName evidence="8">Cytochrome bc1 reductase complex subunit QcrA</fullName>
    </alternativeName>
</protein>
<evidence type="ECO:0000256" key="4">
    <source>
        <dbReference type="ARBA" id="ARBA00022723"/>
    </source>
</evidence>
<keyword evidence="3" id="KW-0001">2Fe-2S</keyword>
<dbReference type="EMBL" id="JABEPQ010000001">
    <property type="protein sequence ID" value="NNM44830.1"/>
    <property type="molecule type" value="Genomic_DNA"/>
</dbReference>
<dbReference type="Gene3D" id="2.102.10.10">
    <property type="entry name" value="Rieske [2Fe-2S] iron-sulphur domain"/>
    <property type="match status" value="1"/>
</dbReference>